<dbReference type="Pfam" id="PF13472">
    <property type="entry name" value="Lipase_GDSL_2"/>
    <property type="match status" value="1"/>
</dbReference>
<feature type="signal peptide" evidence="1">
    <location>
        <begin position="1"/>
        <end position="26"/>
    </location>
</feature>
<dbReference type="InterPro" id="IPR008979">
    <property type="entry name" value="Galactose-bd-like_sf"/>
</dbReference>
<reference evidence="3 4" key="1">
    <citation type="submission" date="2023-11" db="EMBL/GenBank/DDBJ databases">
        <title>Coraliomargarita sp. nov., isolated from marine algae.</title>
        <authorList>
            <person name="Lee J.K."/>
            <person name="Baek J.H."/>
            <person name="Kim J.M."/>
            <person name="Choi D.G."/>
            <person name="Jeon C.O."/>
        </authorList>
    </citation>
    <scope>NUCLEOTIDE SEQUENCE [LARGE SCALE GENOMIC DNA]</scope>
    <source>
        <strain evidence="3 4">J2-16</strain>
    </source>
</reference>
<evidence type="ECO:0000313" key="4">
    <source>
        <dbReference type="Proteomes" id="UP001324993"/>
    </source>
</evidence>
<dbReference type="Gene3D" id="3.40.50.1110">
    <property type="entry name" value="SGNH hydrolase"/>
    <property type="match status" value="1"/>
</dbReference>
<sequence length="589" mass="64682">MTVKPLLSRALAALIVFTPLSSTLWSQDEFYLKDGDRVVFYGDSITDQRLYTTFTETFVVTRFPDRVIDFVHSGWGGDRVGGGGGGRIDTRLERDVFAYDPTVMTIMLGMNDGGYRAFEQGIFDTYVNGMSAIVDKVVAQIPDIRMTLIQPSPYDDVTREPKFAGGYNAVLLRFSEAVQEIAEVKQQNVANLNAPLVAMLERAKASNPELASKIIRDRVHPGPAGHLIMAEQLLKSWNAPAVVSVVEIDATAGKLNQADNTDISGLNVGSEQLEWTQLDHALPMPVDLSNAETALAVESSDFVEALNQQIIRVTGLQAEGYALQVDGKEIGRFSPDELNIGVNLAMLNTPMSQQAATVHKLTIERANMHNMRWRTYQVPYANASEEIQAYLPNLLESLDVADRELANIQRATAQPVAHQFKLIAISAEDLLLEGAPVSSVPASLGRNLALGKSWVTNAPNTYGWDSGLTDGSWTVGKETTFATNDASDFPKHVTVDLEEAAVVGHVVIGVPQFGSTRLVEIAISADGVDFTKVGRYTFSLRKKEKRLFDFDAQSARYVRLTYLDHYDEQVGYTPSFAFTTDLQVFAASK</sequence>
<dbReference type="EMBL" id="CP138858">
    <property type="protein sequence ID" value="WPJ94206.1"/>
    <property type="molecule type" value="Genomic_DNA"/>
</dbReference>
<dbReference type="SUPFAM" id="SSF52266">
    <property type="entry name" value="SGNH hydrolase"/>
    <property type="match status" value="1"/>
</dbReference>
<dbReference type="CDD" id="cd01834">
    <property type="entry name" value="SGNH_hydrolase_like_2"/>
    <property type="match status" value="1"/>
</dbReference>
<feature type="chain" id="PRO_5046370303" evidence="1">
    <location>
        <begin position="27"/>
        <end position="589"/>
    </location>
</feature>
<proteinExistence type="predicted"/>
<keyword evidence="1" id="KW-0732">Signal</keyword>
<dbReference type="InterPro" id="IPR013830">
    <property type="entry name" value="SGNH_hydro"/>
</dbReference>
<dbReference type="InterPro" id="IPR051532">
    <property type="entry name" value="Ester_Hydrolysis_Enzymes"/>
</dbReference>
<dbReference type="Proteomes" id="UP001324993">
    <property type="component" value="Chromosome"/>
</dbReference>
<dbReference type="InterPro" id="IPR036514">
    <property type="entry name" value="SGNH_hydro_sf"/>
</dbReference>
<feature type="domain" description="SGNH hydrolase-type esterase" evidence="2">
    <location>
        <begin position="40"/>
        <end position="226"/>
    </location>
</feature>
<dbReference type="SUPFAM" id="SSF49785">
    <property type="entry name" value="Galactose-binding domain-like"/>
    <property type="match status" value="1"/>
</dbReference>
<dbReference type="PANTHER" id="PTHR30383:SF5">
    <property type="entry name" value="SGNH HYDROLASE-TYPE ESTERASE DOMAIN-CONTAINING PROTEIN"/>
    <property type="match status" value="1"/>
</dbReference>
<dbReference type="Gene3D" id="2.60.120.260">
    <property type="entry name" value="Galactose-binding domain-like"/>
    <property type="match status" value="1"/>
</dbReference>
<evidence type="ECO:0000313" key="3">
    <source>
        <dbReference type="EMBL" id="WPJ94206.1"/>
    </source>
</evidence>
<keyword evidence="4" id="KW-1185">Reference proteome</keyword>
<dbReference type="Pfam" id="PF22633">
    <property type="entry name" value="F5_F8_type_C_2"/>
    <property type="match status" value="1"/>
</dbReference>
<name>A0ABZ0RG71_9BACT</name>
<evidence type="ECO:0000259" key="2">
    <source>
        <dbReference type="Pfam" id="PF13472"/>
    </source>
</evidence>
<dbReference type="RefSeq" id="WP_319831150.1">
    <property type="nucleotide sequence ID" value="NZ_CP138858.1"/>
</dbReference>
<evidence type="ECO:0000256" key="1">
    <source>
        <dbReference type="SAM" id="SignalP"/>
    </source>
</evidence>
<protein>
    <submittedName>
        <fullName evidence="3">GDSL-type esterase/lipase family protein</fullName>
    </submittedName>
</protein>
<accession>A0ABZ0RG71</accession>
<organism evidence="3 4">
    <name type="scientific">Coraliomargarita algicola</name>
    <dbReference type="NCBI Taxonomy" id="3092156"/>
    <lineage>
        <taxon>Bacteria</taxon>
        <taxon>Pseudomonadati</taxon>
        <taxon>Verrucomicrobiota</taxon>
        <taxon>Opitutia</taxon>
        <taxon>Puniceicoccales</taxon>
        <taxon>Coraliomargaritaceae</taxon>
        <taxon>Coraliomargarita</taxon>
    </lineage>
</organism>
<dbReference type="PANTHER" id="PTHR30383">
    <property type="entry name" value="THIOESTERASE 1/PROTEASE 1/LYSOPHOSPHOLIPASE L1"/>
    <property type="match status" value="1"/>
</dbReference>
<gene>
    <name evidence="3" type="ORF">SH580_12255</name>
</gene>